<gene>
    <name evidence="1" type="ORF">LCGC14_1336260</name>
</gene>
<proteinExistence type="predicted"/>
<organism evidence="1">
    <name type="scientific">marine sediment metagenome</name>
    <dbReference type="NCBI Taxonomy" id="412755"/>
    <lineage>
        <taxon>unclassified sequences</taxon>
        <taxon>metagenomes</taxon>
        <taxon>ecological metagenomes</taxon>
    </lineage>
</organism>
<evidence type="ECO:0000313" key="1">
    <source>
        <dbReference type="EMBL" id="KKM80802.1"/>
    </source>
</evidence>
<protein>
    <submittedName>
        <fullName evidence="1">Uncharacterized protein</fullName>
    </submittedName>
</protein>
<reference evidence="1" key="1">
    <citation type="journal article" date="2015" name="Nature">
        <title>Complex archaea that bridge the gap between prokaryotes and eukaryotes.</title>
        <authorList>
            <person name="Spang A."/>
            <person name="Saw J.H."/>
            <person name="Jorgensen S.L."/>
            <person name="Zaremba-Niedzwiedzka K."/>
            <person name="Martijn J."/>
            <person name="Lind A.E."/>
            <person name="van Eijk R."/>
            <person name="Schleper C."/>
            <person name="Guy L."/>
            <person name="Ettema T.J."/>
        </authorList>
    </citation>
    <scope>NUCLEOTIDE SEQUENCE</scope>
</reference>
<name>A0A0F9NHI5_9ZZZZ</name>
<comment type="caution">
    <text evidence="1">The sequence shown here is derived from an EMBL/GenBank/DDBJ whole genome shotgun (WGS) entry which is preliminary data.</text>
</comment>
<dbReference type="EMBL" id="LAZR01008126">
    <property type="protein sequence ID" value="KKM80802.1"/>
    <property type="molecule type" value="Genomic_DNA"/>
</dbReference>
<accession>A0A0F9NHI5</accession>
<sequence length="105" mass="12465">MIKISKKKKKIVRKDEFGNPIRNVGNFTADSWNFKNVKKVFARRGYRGQSSRYNYTAKAYWKDTKEYAGKFKMSAKNLKDLKGSIKAESDWVHIQLKRSKERNKR</sequence>
<dbReference type="AlphaFoldDB" id="A0A0F9NHI5"/>